<comment type="catalytic activity">
    <reaction evidence="6 7">
        <text>carbamoyl phosphate + L-ornithine = L-citrulline + phosphate + H(+)</text>
        <dbReference type="Rhea" id="RHEA:19513"/>
        <dbReference type="ChEBI" id="CHEBI:15378"/>
        <dbReference type="ChEBI" id="CHEBI:43474"/>
        <dbReference type="ChEBI" id="CHEBI:46911"/>
        <dbReference type="ChEBI" id="CHEBI:57743"/>
        <dbReference type="ChEBI" id="CHEBI:58228"/>
        <dbReference type="EC" id="2.1.3.3"/>
    </reaction>
</comment>
<dbReference type="SUPFAM" id="SSF53671">
    <property type="entry name" value="Aspartate/ornithine carbamoyltransferase"/>
    <property type="match status" value="1"/>
</dbReference>
<dbReference type="InterPro" id="IPR024904">
    <property type="entry name" value="OTCase_ArgI"/>
</dbReference>
<dbReference type="PRINTS" id="PR00100">
    <property type="entry name" value="AOTCASE"/>
</dbReference>
<comment type="caution">
    <text evidence="7">Lacks conserved residue(s) required for the propagation of feature annotation.</text>
</comment>
<comment type="subcellular location">
    <subcellularLocation>
        <location evidence="7">Cytoplasm</location>
    </subcellularLocation>
</comment>
<feature type="binding site" evidence="7">
    <location>
        <begin position="127"/>
        <end position="130"/>
    </location>
    <ligand>
        <name>carbamoyl phosphate</name>
        <dbReference type="ChEBI" id="CHEBI:58228"/>
    </ligand>
</feature>
<evidence type="ECO:0000259" key="9">
    <source>
        <dbReference type="Pfam" id="PF02729"/>
    </source>
</evidence>
<evidence type="ECO:0000259" key="8">
    <source>
        <dbReference type="Pfam" id="PF00185"/>
    </source>
</evidence>
<protein>
    <recommendedName>
        <fullName evidence="4 7">Ornithine carbamoyltransferase</fullName>
        <shortName evidence="7">OTCase</shortName>
        <ecNumber evidence="3 7">2.1.3.3</ecNumber>
    </recommendedName>
</protein>
<feature type="binding site" evidence="7">
    <location>
        <position position="222"/>
    </location>
    <ligand>
        <name>L-ornithine</name>
        <dbReference type="ChEBI" id="CHEBI:46911"/>
    </ligand>
</feature>
<comment type="similarity">
    <text evidence="2 7">Belongs to the aspartate/ornithine carbamoyltransferase superfamily. OTCase family.</text>
</comment>
<dbReference type="InterPro" id="IPR002292">
    <property type="entry name" value="Orn/put_carbamltrans"/>
</dbReference>
<proteinExistence type="inferred from homology"/>
<dbReference type="PANTHER" id="PTHR45753:SF3">
    <property type="entry name" value="ORNITHINE TRANSCARBAMYLASE, MITOCHONDRIAL"/>
    <property type="match status" value="1"/>
</dbReference>
<evidence type="ECO:0000256" key="6">
    <source>
        <dbReference type="ARBA" id="ARBA00048772"/>
    </source>
</evidence>
<feature type="binding site" evidence="7">
    <location>
        <position position="100"/>
    </location>
    <ligand>
        <name>carbamoyl phosphate</name>
        <dbReference type="ChEBI" id="CHEBI:58228"/>
    </ligand>
</feature>
<feature type="binding site" evidence="7">
    <location>
        <position position="158"/>
    </location>
    <ligand>
        <name>L-ornithine</name>
        <dbReference type="ChEBI" id="CHEBI:46911"/>
    </ligand>
</feature>
<keyword evidence="5 7" id="KW-0808">Transferase</keyword>
<dbReference type="Pfam" id="PF02729">
    <property type="entry name" value="OTCace_N"/>
    <property type="match status" value="1"/>
</dbReference>
<keyword evidence="11" id="KW-1185">Reference proteome</keyword>
<name>A0ABZ2J2X6_9CHLR</name>
<feature type="domain" description="Aspartate/ornithine carbamoyltransferase Asp/Orn-binding" evidence="8">
    <location>
        <begin position="147"/>
        <end position="299"/>
    </location>
</feature>
<dbReference type="InterPro" id="IPR006132">
    <property type="entry name" value="Asp/Orn_carbamoyltranf_P-bd"/>
</dbReference>
<feature type="binding site" evidence="7">
    <location>
        <position position="290"/>
    </location>
    <ligand>
        <name>carbamoyl phosphate</name>
        <dbReference type="ChEBI" id="CHEBI:58228"/>
    </ligand>
</feature>
<keyword evidence="7" id="KW-0963">Cytoplasm</keyword>
<dbReference type="Gene3D" id="3.40.50.1370">
    <property type="entry name" value="Aspartate/ornithine carbamoyltransferase"/>
    <property type="match status" value="2"/>
</dbReference>
<reference evidence="10 11" key="1">
    <citation type="submission" date="2024-03" db="EMBL/GenBank/DDBJ databases">
        <title>A Dehalogenimonas Isolated from Estuarine Sediments Dihaloeliminates Chlorinated Alkanes.</title>
        <authorList>
            <person name="Yang Y."/>
            <person name="Wang H."/>
        </authorList>
    </citation>
    <scope>NUCLEOTIDE SEQUENCE [LARGE SCALE GENOMIC DNA]</scope>
    <source>
        <strain evidence="10 11">W</strain>
    </source>
</reference>
<dbReference type="InterPro" id="IPR006130">
    <property type="entry name" value="Asp/Orn_carbamoylTrfase"/>
</dbReference>
<feature type="domain" description="Aspartate/ornithine carbamoyltransferase carbamoyl-P binding" evidence="9">
    <location>
        <begin position="4"/>
        <end position="140"/>
    </location>
</feature>
<dbReference type="InterPro" id="IPR036901">
    <property type="entry name" value="Asp/Orn_carbamoylTrfase_sf"/>
</dbReference>
<evidence type="ECO:0000256" key="1">
    <source>
        <dbReference type="ARBA" id="ARBA00004975"/>
    </source>
</evidence>
<dbReference type="Proteomes" id="UP001375370">
    <property type="component" value="Chromosome"/>
</dbReference>
<evidence type="ECO:0000256" key="3">
    <source>
        <dbReference type="ARBA" id="ARBA00013007"/>
    </source>
</evidence>
<dbReference type="PANTHER" id="PTHR45753">
    <property type="entry name" value="ORNITHINE CARBAMOYLTRANSFERASE, MITOCHONDRIAL"/>
    <property type="match status" value="1"/>
</dbReference>
<sequence length="311" mass="33382">MRSKDLLSISDLESHEIRLLLADATALKAEPRQNTLAGKTLALVFEKPSLRTRVSFELAIKQLGGEAIYLSPAEVGLGKRESVADVARVLSRFVDALAVRTFSQGTLEELAQWARVPVINALSDTEHPCQALADLLTIFEHKGEFPGLKLAYVGDGNNVAVSLALAAASVGLNCTVATPKGYEMPAAAVRQARALAATNRCVFNAVNDPAEAVKGADAVYTDVWISMGQEAENEIRLKAFAGYQVDEALVSQAKPDALIMHPLPAHYGQEVAEGLLDRPQSVVFDQAENRLHVQKALLADMLGGLLMSWAA</sequence>
<dbReference type="EMBL" id="CP146612">
    <property type="protein sequence ID" value="WWX24658.1"/>
    <property type="molecule type" value="Genomic_DNA"/>
</dbReference>
<accession>A0ABZ2J2X6</accession>
<dbReference type="Pfam" id="PF00185">
    <property type="entry name" value="OTCace"/>
    <property type="match status" value="1"/>
</dbReference>
<dbReference type="NCBIfam" id="TIGR00658">
    <property type="entry name" value="orni_carb_tr"/>
    <property type="match status" value="1"/>
</dbReference>
<dbReference type="NCBIfam" id="NF001986">
    <property type="entry name" value="PRK00779.1"/>
    <property type="match status" value="1"/>
</dbReference>
<dbReference type="RefSeq" id="WP_338736771.1">
    <property type="nucleotide sequence ID" value="NZ_CP146612.1"/>
</dbReference>
<evidence type="ECO:0000256" key="2">
    <source>
        <dbReference type="ARBA" id="ARBA00007805"/>
    </source>
</evidence>
<evidence type="ECO:0000256" key="5">
    <source>
        <dbReference type="ARBA" id="ARBA00022679"/>
    </source>
</evidence>
<organism evidence="10 11">
    <name type="scientific">Candidatus Dehalogenimonas loeffleri</name>
    <dbReference type="NCBI Taxonomy" id="3127115"/>
    <lineage>
        <taxon>Bacteria</taxon>
        <taxon>Bacillati</taxon>
        <taxon>Chloroflexota</taxon>
        <taxon>Dehalococcoidia</taxon>
        <taxon>Dehalococcoidales</taxon>
        <taxon>Dehalococcoidaceae</taxon>
        <taxon>Dehalogenimonas</taxon>
    </lineage>
</organism>
<dbReference type="InterPro" id="IPR006131">
    <property type="entry name" value="Asp_carbamoyltransf_Asp/Orn-bd"/>
</dbReference>
<dbReference type="GO" id="GO:0004585">
    <property type="term" value="F:ornithine carbamoyltransferase activity"/>
    <property type="evidence" value="ECO:0007669"/>
    <property type="project" value="UniProtKB-EC"/>
</dbReference>
<dbReference type="HAMAP" id="MF_01109">
    <property type="entry name" value="OTCase"/>
    <property type="match status" value="1"/>
</dbReference>
<evidence type="ECO:0000313" key="11">
    <source>
        <dbReference type="Proteomes" id="UP001375370"/>
    </source>
</evidence>
<feature type="binding site" evidence="7">
    <location>
        <begin position="226"/>
        <end position="227"/>
    </location>
    <ligand>
        <name>L-ornithine</name>
        <dbReference type="ChEBI" id="CHEBI:46911"/>
    </ligand>
</feature>
<gene>
    <name evidence="10" type="primary">argF</name>
    <name evidence="10" type="ORF">V8247_05155</name>
</gene>
<comment type="pathway">
    <text evidence="1">Amino-acid biosynthesis; L-arginine biosynthesis; L-arginine from L-ornithine and carbamoyl phosphate: step 1/3.</text>
</comment>
<dbReference type="EC" id="2.1.3.3" evidence="3 7"/>
<dbReference type="PRINTS" id="PR00102">
    <property type="entry name" value="OTCASE"/>
</dbReference>
<evidence type="ECO:0000256" key="7">
    <source>
        <dbReference type="HAMAP-Rule" id="MF_01109"/>
    </source>
</evidence>
<evidence type="ECO:0000256" key="4">
    <source>
        <dbReference type="ARBA" id="ARBA00016634"/>
    </source>
</evidence>
<evidence type="ECO:0000313" key="10">
    <source>
        <dbReference type="EMBL" id="WWX24658.1"/>
    </source>
</evidence>